<keyword evidence="2" id="KW-1185">Reference proteome</keyword>
<gene>
    <name evidence="1" type="ORF">SJI18_21965</name>
</gene>
<organism evidence="1 2">
    <name type="scientific">Clostridium frigoriphilum</name>
    <dbReference type="NCBI Taxonomy" id="443253"/>
    <lineage>
        <taxon>Bacteria</taxon>
        <taxon>Bacillati</taxon>
        <taxon>Bacillota</taxon>
        <taxon>Clostridia</taxon>
        <taxon>Eubacteriales</taxon>
        <taxon>Clostridiaceae</taxon>
        <taxon>Clostridium</taxon>
    </lineage>
</organism>
<dbReference type="EMBL" id="JAZHFS010000034">
    <property type="protein sequence ID" value="MEF2114959.1"/>
    <property type="molecule type" value="Genomic_DNA"/>
</dbReference>
<name>A0ABU7UVB8_9CLOT</name>
<comment type="caution">
    <text evidence="1">The sequence shown here is derived from an EMBL/GenBank/DDBJ whole genome shotgun (WGS) entry which is preliminary data.</text>
</comment>
<reference evidence="1 2" key="1">
    <citation type="submission" date="2023-11" db="EMBL/GenBank/DDBJ databases">
        <title>Draft genome sequence of a psychrophilic Clostridium strain from permafrost water brine.</title>
        <authorList>
            <person name="Shcherbakova V.A."/>
            <person name="Trubitsyn V.E."/>
            <person name="Zakharyuk A.G."/>
        </authorList>
    </citation>
    <scope>NUCLEOTIDE SEQUENCE [LARGE SCALE GENOMIC DNA]</scope>
    <source>
        <strain evidence="1 2">14F</strain>
    </source>
</reference>
<dbReference type="Proteomes" id="UP001498469">
    <property type="component" value="Unassembled WGS sequence"/>
</dbReference>
<dbReference type="RefSeq" id="WP_216254910.1">
    <property type="nucleotide sequence ID" value="NZ_JAZHFS010000034.1"/>
</dbReference>
<proteinExistence type="predicted"/>
<accession>A0ABU7UVB8</accession>
<sequence>MKKPLNGNKEINTDAEASIKGIGLQKMRAVERLIKALLEDRKSIYCTIEHIDDVLEIDMGSDITKYITEQNKVYSTPFSINSEEIKNSLRIFFDNWRKVEQSENIVFVFYTNTKVAKEKKVGVLKEISEPLPTESILQLLIEKKYDKAFPFALPVFKDYYIQQHKKHSNGDNSYYEKLIEGITNDEWELFFNLIEWRFGEETEQEIRGRIKEYVMELCIRYNTDIKFCDKIIACLLDMIESRALEKDFLMKIVHVSEVKIIFFEFIRKVKVEERLDPLYPKWDQIKCDDVRNLQEKIYTVCPEFDEDIIQELEDDYVEGIYEQQRYVEIKEVKAYNYRIYKVCKRIVNRVIKEKQGKFLQEEVEGIFEQLADEAERVINDKAKTYKEPYLDRDMVKKTIIILFQDCFLALDKGGVA</sequence>
<evidence type="ECO:0000313" key="2">
    <source>
        <dbReference type="Proteomes" id="UP001498469"/>
    </source>
</evidence>
<protein>
    <recommendedName>
        <fullName evidence="3">CD-NTase associated protein 4-like DNA endonuclease domain-containing protein</fullName>
    </recommendedName>
</protein>
<evidence type="ECO:0000313" key="1">
    <source>
        <dbReference type="EMBL" id="MEF2114959.1"/>
    </source>
</evidence>
<evidence type="ECO:0008006" key="3">
    <source>
        <dbReference type="Google" id="ProtNLM"/>
    </source>
</evidence>